<feature type="domain" description="HTH tetR-type" evidence="5">
    <location>
        <begin position="9"/>
        <end position="69"/>
    </location>
</feature>
<evidence type="ECO:0000256" key="4">
    <source>
        <dbReference type="PROSITE-ProRule" id="PRU00335"/>
    </source>
</evidence>
<dbReference type="PANTHER" id="PTHR30055">
    <property type="entry name" value="HTH-TYPE TRANSCRIPTIONAL REGULATOR RUTR"/>
    <property type="match status" value="1"/>
</dbReference>
<keyword evidence="2 4" id="KW-0238">DNA-binding</keyword>
<dbReference type="PRINTS" id="PR00455">
    <property type="entry name" value="HTHTETR"/>
</dbReference>
<organism evidence="6 7">
    <name type="scientific">Variibacter gotjawalensis</name>
    <dbReference type="NCBI Taxonomy" id="1333996"/>
    <lineage>
        <taxon>Bacteria</taxon>
        <taxon>Pseudomonadati</taxon>
        <taxon>Pseudomonadota</taxon>
        <taxon>Alphaproteobacteria</taxon>
        <taxon>Hyphomicrobiales</taxon>
        <taxon>Nitrobacteraceae</taxon>
        <taxon>Variibacter</taxon>
    </lineage>
</organism>
<evidence type="ECO:0000256" key="3">
    <source>
        <dbReference type="ARBA" id="ARBA00023163"/>
    </source>
</evidence>
<dbReference type="PANTHER" id="PTHR30055:SF234">
    <property type="entry name" value="HTH-TYPE TRANSCRIPTIONAL REGULATOR BETI"/>
    <property type="match status" value="1"/>
</dbReference>
<feature type="DNA-binding region" description="H-T-H motif" evidence="4">
    <location>
        <begin position="32"/>
        <end position="51"/>
    </location>
</feature>
<dbReference type="Gene3D" id="1.10.357.10">
    <property type="entry name" value="Tetracycline Repressor, domain 2"/>
    <property type="match status" value="1"/>
</dbReference>
<reference evidence="6 7" key="1">
    <citation type="submission" date="2015-08" db="EMBL/GenBank/DDBJ databases">
        <title>Investigation of the bacterial diversity of lava forest soil.</title>
        <authorList>
            <person name="Lee J.S."/>
        </authorList>
    </citation>
    <scope>NUCLEOTIDE SEQUENCE [LARGE SCALE GENOMIC DNA]</scope>
    <source>
        <strain evidence="6 7">GJW-30</strain>
    </source>
</reference>
<dbReference type="GO" id="GO:0000976">
    <property type="term" value="F:transcription cis-regulatory region binding"/>
    <property type="evidence" value="ECO:0007669"/>
    <property type="project" value="TreeGrafter"/>
</dbReference>
<dbReference type="GO" id="GO:0003700">
    <property type="term" value="F:DNA-binding transcription factor activity"/>
    <property type="evidence" value="ECO:0007669"/>
    <property type="project" value="TreeGrafter"/>
</dbReference>
<dbReference type="PROSITE" id="PS50977">
    <property type="entry name" value="HTH_TETR_2"/>
    <property type="match status" value="1"/>
</dbReference>
<evidence type="ECO:0000256" key="1">
    <source>
        <dbReference type="ARBA" id="ARBA00023015"/>
    </source>
</evidence>
<gene>
    <name evidence="6" type="primary">fadR_2</name>
    <name evidence="6" type="ORF">GJW-30_1_03937</name>
</gene>
<keyword evidence="7" id="KW-1185">Reference proteome</keyword>
<dbReference type="Proteomes" id="UP000236884">
    <property type="component" value="Chromosome"/>
</dbReference>
<protein>
    <submittedName>
        <fullName evidence="6">Fatty acid metabolism regulator protein</fullName>
    </submittedName>
</protein>
<dbReference type="KEGG" id="vgo:GJW-30_1_03937"/>
<proteinExistence type="predicted"/>
<keyword evidence="1" id="KW-0805">Transcription regulation</keyword>
<dbReference type="InterPro" id="IPR009057">
    <property type="entry name" value="Homeodomain-like_sf"/>
</dbReference>
<name>A0A0S3PZN3_9BRAD</name>
<accession>A0A0S3PZN3</accession>
<dbReference type="SUPFAM" id="SSF46689">
    <property type="entry name" value="Homeodomain-like"/>
    <property type="match status" value="1"/>
</dbReference>
<evidence type="ECO:0000313" key="6">
    <source>
        <dbReference type="EMBL" id="BAT61380.1"/>
    </source>
</evidence>
<dbReference type="InterPro" id="IPR001647">
    <property type="entry name" value="HTH_TetR"/>
</dbReference>
<evidence type="ECO:0000259" key="5">
    <source>
        <dbReference type="PROSITE" id="PS50977"/>
    </source>
</evidence>
<sequence length="224" mass="25158">MLAPVGRWGEREAGILEVAAALFDRRGYQNVTMADVAAEAGLSEGTLYNYFRDRHDLVLRVSLDAFEEHAVKAEHIAAEAQSLHEGVARMIALQMSILLDAKEIYRIWMREVRGAEDYGKLPARAMLRRYSTPMIHLLKKWLAPRDIPPGIDFGMMRDLIFGGVENFVQTAVLQERDKALDVDKTSWDIAGAYLRAFGGKLEARTKTLASPRAKTAQRKRARSG</sequence>
<dbReference type="RefSeq" id="WP_157746794.1">
    <property type="nucleotide sequence ID" value="NZ_AP014946.1"/>
</dbReference>
<dbReference type="Pfam" id="PF00440">
    <property type="entry name" value="TetR_N"/>
    <property type="match status" value="1"/>
</dbReference>
<keyword evidence="3" id="KW-0804">Transcription</keyword>
<dbReference type="EMBL" id="AP014946">
    <property type="protein sequence ID" value="BAT61380.1"/>
    <property type="molecule type" value="Genomic_DNA"/>
</dbReference>
<evidence type="ECO:0000313" key="7">
    <source>
        <dbReference type="Proteomes" id="UP000236884"/>
    </source>
</evidence>
<dbReference type="AlphaFoldDB" id="A0A0S3PZN3"/>
<evidence type="ECO:0000256" key="2">
    <source>
        <dbReference type="ARBA" id="ARBA00023125"/>
    </source>
</evidence>
<dbReference type="InterPro" id="IPR050109">
    <property type="entry name" value="HTH-type_TetR-like_transc_reg"/>
</dbReference>